<organism evidence="2 3">
    <name type="scientific">Erysipelothrix rhusiopathiae ATCC 19414</name>
    <dbReference type="NCBI Taxonomy" id="525280"/>
    <lineage>
        <taxon>Bacteria</taxon>
        <taxon>Bacillati</taxon>
        <taxon>Bacillota</taxon>
        <taxon>Erysipelotrichia</taxon>
        <taxon>Erysipelotrichales</taxon>
        <taxon>Erysipelotrichaceae</taxon>
        <taxon>Erysipelothrix</taxon>
    </lineage>
</organism>
<name>E7FW78_ERYRH</name>
<comment type="caution">
    <text evidence="2">The sequence shown here is derived from an EMBL/GenBank/DDBJ whole genome shotgun (WGS) entry which is preliminary data.</text>
</comment>
<accession>E7FW78</accession>
<proteinExistence type="predicted"/>
<dbReference type="InterPro" id="IPR029039">
    <property type="entry name" value="Flavoprotein-like_sf"/>
</dbReference>
<dbReference type="GO" id="GO:0010181">
    <property type="term" value="F:FMN binding"/>
    <property type="evidence" value="ECO:0007669"/>
    <property type="project" value="InterPro"/>
</dbReference>
<dbReference type="AlphaFoldDB" id="E7FW78"/>
<reference evidence="2" key="1">
    <citation type="submission" date="2011-01" db="EMBL/GenBank/DDBJ databases">
        <authorList>
            <person name="Muzny D."/>
            <person name="Qin X."/>
            <person name="Buhay C."/>
            <person name="Dugan-Rocha S."/>
            <person name="Ding Y."/>
            <person name="Chen G."/>
            <person name="Hawes A."/>
            <person name="Holder M."/>
            <person name="Jhangiani S."/>
            <person name="Johnson A."/>
            <person name="Khan Z."/>
            <person name="Li Z."/>
            <person name="Liu W."/>
            <person name="Liu X."/>
            <person name="Perez L."/>
            <person name="Shen H."/>
            <person name="Wang Q."/>
            <person name="Watt J."/>
            <person name="Xi L."/>
            <person name="Xin Y."/>
            <person name="Zhou J."/>
            <person name="Deng J."/>
            <person name="Jiang H."/>
            <person name="Liu Y."/>
            <person name="Qu J."/>
            <person name="Song X.-Z."/>
            <person name="Zhang L."/>
            <person name="Villasana D."/>
            <person name="Johnson A."/>
            <person name="Liu J."/>
            <person name="Liyanage D."/>
            <person name="Lorensuhewa L."/>
            <person name="Robinson T."/>
            <person name="Song A."/>
            <person name="Song B.-B."/>
            <person name="Dinh H."/>
            <person name="Thornton R."/>
            <person name="Coyle M."/>
            <person name="Francisco L."/>
            <person name="Jackson L."/>
            <person name="Javaid M."/>
            <person name="Korchina V."/>
            <person name="Kovar C."/>
            <person name="Mata R."/>
            <person name="Mathew T."/>
            <person name="Ngo R."/>
            <person name="Nguyen L."/>
            <person name="Nguyen N."/>
            <person name="Okwuonu G."/>
            <person name="Ongeri F."/>
            <person name="Pham C."/>
            <person name="Simmons D."/>
            <person name="Wilczek-Boney K."/>
            <person name="Hale W."/>
            <person name="Jakkamsetti A."/>
            <person name="Pham P."/>
            <person name="Ruth R."/>
            <person name="San Lucas F."/>
            <person name="Warren J."/>
            <person name="Zhang J."/>
            <person name="Zhao Z."/>
            <person name="Zhou C."/>
            <person name="Zhu D."/>
            <person name="Lee S."/>
            <person name="Bess C."/>
            <person name="Blankenburg K."/>
            <person name="Forbes L."/>
            <person name="Fu Q."/>
            <person name="Gubbala S."/>
            <person name="Hirani K."/>
            <person name="Jayaseelan J.C."/>
            <person name="Lara F."/>
            <person name="Munidasa M."/>
            <person name="Palculict T."/>
            <person name="Patil S."/>
            <person name="Pu L.-L."/>
            <person name="Saada N."/>
            <person name="Tang L."/>
            <person name="Weissenberger G."/>
            <person name="Zhu Y."/>
            <person name="Hemphill L."/>
            <person name="Shang Y."/>
            <person name="Youmans B."/>
            <person name="Ayvaz T."/>
            <person name="Ross M."/>
            <person name="Santibanez J."/>
            <person name="Aqrawi P."/>
            <person name="Gross S."/>
            <person name="Joshi V."/>
            <person name="Fowler G."/>
            <person name="Nazareth L."/>
            <person name="Reid J."/>
            <person name="Worley K."/>
            <person name="Petrosino J."/>
            <person name="Highlander S."/>
            <person name="Gibbs R."/>
        </authorList>
    </citation>
    <scope>NUCLEOTIDE SEQUENCE [LARGE SCALE GENOMIC DNA]</scope>
    <source>
        <strain evidence="2">ATCC 19414</strain>
    </source>
</reference>
<protein>
    <submittedName>
        <fullName evidence="2">Flavodoxin</fullName>
    </submittedName>
</protein>
<sequence length="144" mass="16402">MEVIMKINIVYYSASGNTQMIADSIFEAVEDLGIEGSNDFVSDVTAESVIDADVLFLGSPAMNDENVEEYEFRPFFDELLPMLSGKRIVLFGSYDWGEGVWIENWEQEIVDAGGIVERKFAYQWEPTEEQLKEAYEETKTVLSM</sequence>
<dbReference type="EMBL" id="ACLK02000002">
    <property type="protein sequence ID" value="EFY09148.1"/>
    <property type="molecule type" value="Genomic_DNA"/>
</dbReference>
<feature type="domain" description="Flavodoxin-like" evidence="1">
    <location>
        <begin position="7"/>
        <end position="142"/>
    </location>
</feature>
<keyword evidence="3" id="KW-1185">Reference proteome</keyword>
<evidence type="ECO:0000313" key="2">
    <source>
        <dbReference type="EMBL" id="EFY09148.1"/>
    </source>
</evidence>
<dbReference type="GO" id="GO:0009055">
    <property type="term" value="F:electron transfer activity"/>
    <property type="evidence" value="ECO:0007669"/>
    <property type="project" value="InterPro"/>
</dbReference>
<evidence type="ECO:0000313" key="3">
    <source>
        <dbReference type="Proteomes" id="UP000003028"/>
    </source>
</evidence>
<dbReference type="Proteomes" id="UP000003028">
    <property type="component" value="Unassembled WGS sequence"/>
</dbReference>
<dbReference type="PROSITE" id="PS00201">
    <property type="entry name" value="FLAVODOXIN"/>
    <property type="match status" value="1"/>
</dbReference>
<dbReference type="GO" id="GO:0016651">
    <property type="term" value="F:oxidoreductase activity, acting on NAD(P)H"/>
    <property type="evidence" value="ECO:0007669"/>
    <property type="project" value="UniProtKB-ARBA"/>
</dbReference>
<dbReference type="InterPro" id="IPR008254">
    <property type="entry name" value="Flavodoxin/NO_synth"/>
</dbReference>
<dbReference type="Pfam" id="PF00258">
    <property type="entry name" value="Flavodoxin_1"/>
    <property type="match status" value="1"/>
</dbReference>
<dbReference type="Gene3D" id="3.40.50.360">
    <property type="match status" value="1"/>
</dbReference>
<evidence type="ECO:0000259" key="1">
    <source>
        <dbReference type="PROSITE" id="PS50902"/>
    </source>
</evidence>
<gene>
    <name evidence="2" type="ORF">HMPREF0357_11255</name>
</gene>
<dbReference type="SUPFAM" id="SSF52218">
    <property type="entry name" value="Flavoproteins"/>
    <property type="match status" value="1"/>
</dbReference>
<dbReference type="STRING" id="1648.A2I91_03790"/>
<dbReference type="PROSITE" id="PS50902">
    <property type="entry name" value="FLAVODOXIN_LIKE"/>
    <property type="match status" value="1"/>
</dbReference>
<dbReference type="InterPro" id="IPR001226">
    <property type="entry name" value="Flavodoxin_CS"/>
</dbReference>